<evidence type="ECO:0000313" key="3">
    <source>
        <dbReference type="Proteomes" id="UP000414233"/>
    </source>
</evidence>
<dbReference type="InterPro" id="IPR011010">
    <property type="entry name" value="DNA_brk_join_enz"/>
</dbReference>
<dbReference type="OrthoDB" id="5394387at2"/>
<keyword evidence="3" id="KW-1185">Reference proteome</keyword>
<dbReference type="InterPro" id="IPR013762">
    <property type="entry name" value="Integrase-like_cat_sf"/>
</dbReference>
<dbReference type="GO" id="GO:0015074">
    <property type="term" value="P:DNA integration"/>
    <property type="evidence" value="ECO:0007669"/>
    <property type="project" value="InterPro"/>
</dbReference>
<dbReference type="AlphaFoldDB" id="A0A5E4X398"/>
<dbReference type="GO" id="GO:0006310">
    <property type="term" value="P:DNA recombination"/>
    <property type="evidence" value="ECO:0007669"/>
    <property type="project" value="UniProtKB-KW"/>
</dbReference>
<organism evidence="2 3">
    <name type="scientific">Pandoraea terrae</name>
    <dbReference type="NCBI Taxonomy" id="1537710"/>
    <lineage>
        <taxon>Bacteria</taxon>
        <taxon>Pseudomonadati</taxon>
        <taxon>Pseudomonadota</taxon>
        <taxon>Betaproteobacteria</taxon>
        <taxon>Burkholderiales</taxon>
        <taxon>Burkholderiaceae</taxon>
        <taxon>Pandoraea</taxon>
    </lineage>
</organism>
<dbReference type="GO" id="GO:0003677">
    <property type="term" value="F:DNA binding"/>
    <property type="evidence" value="ECO:0007669"/>
    <property type="project" value="InterPro"/>
</dbReference>
<evidence type="ECO:0008006" key="4">
    <source>
        <dbReference type="Google" id="ProtNLM"/>
    </source>
</evidence>
<protein>
    <recommendedName>
        <fullName evidence="4">Integrase</fullName>
    </recommendedName>
</protein>
<dbReference type="Proteomes" id="UP000414233">
    <property type="component" value="Unassembled WGS sequence"/>
</dbReference>
<dbReference type="EMBL" id="CABPRZ010000015">
    <property type="protein sequence ID" value="VVE30685.1"/>
    <property type="molecule type" value="Genomic_DNA"/>
</dbReference>
<evidence type="ECO:0000256" key="1">
    <source>
        <dbReference type="ARBA" id="ARBA00023172"/>
    </source>
</evidence>
<gene>
    <name evidence="2" type="ORF">PTE30175_03537</name>
</gene>
<dbReference type="Gene3D" id="1.10.443.10">
    <property type="entry name" value="Intergrase catalytic core"/>
    <property type="match status" value="1"/>
</dbReference>
<sequence>MSKSKTISNIRKSIALHGIPKSELGENRRVIITSVGTERVTMQAERRFLEWREENGLDLDGPYLKLEVMEFLQEYAEAHVQSDMDTTRIALGRVLSLRLPPVESLIETVRWGRATRWDEVKAIASHQHEKNALATLVAHDAGLRASELHTLRRLDELELSRHRTWPVSMFLGRHDVVRMVATGKGGLRRPVALSGCLADALEKRRRSTPLIIDDRGVHRESLYDIGGGQAFSQSFSDASLIALGRSTGAHGLRHAYAQRRVRELTALGYEFMAALQLVSIELGHFRPILAYYQPR</sequence>
<accession>A0A5E4X398</accession>
<reference evidence="2 3" key="1">
    <citation type="submission" date="2019-08" db="EMBL/GenBank/DDBJ databases">
        <authorList>
            <person name="Peeters C."/>
        </authorList>
    </citation>
    <scope>NUCLEOTIDE SEQUENCE [LARGE SCALE GENOMIC DNA]</scope>
    <source>
        <strain evidence="2 3">LMG 30175</strain>
    </source>
</reference>
<keyword evidence="1" id="KW-0233">DNA recombination</keyword>
<dbReference type="RefSeq" id="WP_150698362.1">
    <property type="nucleotide sequence ID" value="NZ_CABPRZ010000015.1"/>
</dbReference>
<evidence type="ECO:0000313" key="2">
    <source>
        <dbReference type="EMBL" id="VVE30685.1"/>
    </source>
</evidence>
<name>A0A5E4X398_9BURK</name>
<dbReference type="SUPFAM" id="SSF56349">
    <property type="entry name" value="DNA breaking-rejoining enzymes"/>
    <property type="match status" value="1"/>
</dbReference>
<proteinExistence type="predicted"/>